<evidence type="ECO:0000256" key="1">
    <source>
        <dbReference type="ARBA" id="ARBA00023015"/>
    </source>
</evidence>
<dbReference type="SUPFAM" id="SSF46894">
    <property type="entry name" value="C-terminal effector domain of the bipartite response regulators"/>
    <property type="match status" value="1"/>
</dbReference>
<dbReference type="PROSITE" id="PS50043">
    <property type="entry name" value="HTH_LUXR_2"/>
    <property type="match status" value="1"/>
</dbReference>
<dbReference type="GO" id="GO:0006355">
    <property type="term" value="P:regulation of DNA-templated transcription"/>
    <property type="evidence" value="ECO:0007669"/>
    <property type="project" value="InterPro"/>
</dbReference>
<gene>
    <name evidence="7" type="ORF">CKO40_14240</name>
</gene>
<feature type="modified residue" description="4-aspartylphosphate" evidence="4">
    <location>
        <position position="57"/>
    </location>
</feature>
<protein>
    <submittedName>
        <fullName evidence="7">DNA-binding response regulator</fullName>
    </submittedName>
</protein>
<dbReference type="AlphaFoldDB" id="A0AAJ0U5J5"/>
<dbReference type="GO" id="GO:0003677">
    <property type="term" value="F:DNA binding"/>
    <property type="evidence" value="ECO:0007669"/>
    <property type="project" value="UniProtKB-KW"/>
</dbReference>
<dbReference type="PANTHER" id="PTHR44688">
    <property type="entry name" value="DNA-BINDING TRANSCRIPTIONAL ACTIVATOR DEVR_DOSR"/>
    <property type="match status" value="1"/>
</dbReference>
<dbReference type="InterPro" id="IPR036388">
    <property type="entry name" value="WH-like_DNA-bd_sf"/>
</dbReference>
<feature type="domain" description="HTH luxR-type" evidence="5">
    <location>
        <begin position="149"/>
        <end position="214"/>
    </location>
</feature>
<dbReference type="PANTHER" id="PTHR44688:SF16">
    <property type="entry name" value="DNA-BINDING TRANSCRIPTIONAL ACTIVATOR DEVR_DOSR"/>
    <property type="match status" value="1"/>
</dbReference>
<comment type="caution">
    <text evidence="7">The sequence shown here is derived from an EMBL/GenBank/DDBJ whole genome shotgun (WGS) entry which is preliminary data.</text>
</comment>
<dbReference type="Gene3D" id="1.10.10.10">
    <property type="entry name" value="Winged helix-like DNA-binding domain superfamily/Winged helix DNA-binding domain"/>
    <property type="match status" value="1"/>
</dbReference>
<dbReference type="SMART" id="SM00448">
    <property type="entry name" value="REC"/>
    <property type="match status" value="1"/>
</dbReference>
<dbReference type="Pfam" id="PF00072">
    <property type="entry name" value="Response_reg"/>
    <property type="match status" value="1"/>
</dbReference>
<feature type="domain" description="Response regulatory" evidence="6">
    <location>
        <begin position="6"/>
        <end position="122"/>
    </location>
</feature>
<dbReference type="InterPro" id="IPR001789">
    <property type="entry name" value="Sig_transdc_resp-reg_receiver"/>
</dbReference>
<dbReference type="InterPro" id="IPR000792">
    <property type="entry name" value="Tscrpt_reg_LuxR_C"/>
</dbReference>
<keyword evidence="1" id="KW-0805">Transcription regulation</keyword>
<evidence type="ECO:0000256" key="4">
    <source>
        <dbReference type="PROSITE-ProRule" id="PRU00169"/>
    </source>
</evidence>
<keyword evidence="3" id="KW-0804">Transcription</keyword>
<evidence type="ECO:0000313" key="7">
    <source>
        <dbReference type="EMBL" id="MBK1705684.1"/>
    </source>
</evidence>
<evidence type="ECO:0000259" key="5">
    <source>
        <dbReference type="PROSITE" id="PS50043"/>
    </source>
</evidence>
<reference evidence="7" key="2">
    <citation type="journal article" date="2020" name="Microorganisms">
        <title>Osmotic Adaptation and Compatible Solute Biosynthesis of Phototrophic Bacteria as Revealed from Genome Analyses.</title>
        <authorList>
            <person name="Imhoff J.F."/>
            <person name="Rahn T."/>
            <person name="Kunzel S."/>
            <person name="Keller A."/>
            <person name="Neulinger S.C."/>
        </authorList>
    </citation>
    <scope>NUCLEOTIDE SEQUENCE</scope>
    <source>
        <strain evidence="7">DSM 11080</strain>
    </source>
</reference>
<keyword evidence="4" id="KW-0597">Phosphoprotein</keyword>
<keyword evidence="8" id="KW-1185">Reference proteome</keyword>
<evidence type="ECO:0000256" key="3">
    <source>
        <dbReference type="ARBA" id="ARBA00023163"/>
    </source>
</evidence>
<name>A0AAJ0U5J5_9GAMM</name>
<dbReference type="PROSITE" id="PS50110">
    <property type="entry name" value="RESPONSE_REGULATORY"/>
    <property type="match status" value="1"/>
</dbReference>
<evidence type="ECO:0000256" key="2">
    <source>
        <dbReference type="ARBA" id="ARBA00023125"/>
    </source>
</evidence>
<dbReference type="Pfam" id="PF00196">
    <property type="entry name" value="GerE"/>
    <property type="match status" value="1"/>
</dbReference>
<dbReference type="GO" id="GO:0000160">
    <property type="term" value="P:phosphorelay signal transduction system"/>
    <property type="evidence" value="ECO:0007669"/>
    <property type="project" value="InterPro"/>
</dbReference>
<dbReference type="InterPro" id="IPR011006">
    <property type="entry name" value="CheY-like_superfamily"/>
</dbReference>
<evidence type="ECO:0000313" key="8">
    <source>
        <dbReference type="Proteomes" id="UP001296776"/>
    </source>
</evidence>
<dbReference type="Proteomes" id="UP001296776">
    <property type="component" value="Unassembled WGS sequence"/>
</dbReference>
<dbReference type="EMBL" id="NRSJ01000026">
    <property type="protein sequence ID" value="MBK1705684.1"/>
    <property type="molecule type" value="Genomic_DNA"/>
</dbReference>
<reference evidence="7" key="1">
    <citation type="submission" date="2017-08" db="EMBL/GenBank/DDBJ databases">
        <authorList>
            <person name="Imhoff J.F."/>
            <person name="Rahn T."/>
            <person name="Kuenzel S."/>
            <person name="Neulinger S.C."/>
        </authorList>
    </citation>
    <scope>NUCLEOTIDE SEQUENCE</scope>
    <source>
        <strain evidence="7">DSM 11080</strain>
    </source>
</reference>
<keyword evidence="2 7" id="KW-0238">DNA-binding</keyword>
<organism evidence="7 8">
    <name type="scientific">Halochromatium glycolicum</name>
    <dbReference type="NCBI Taxonomy" id="85075"/>
    <lineage>
        <taxon>Bacteria</taxon>
        <taxon>Pseudomonadati</taxon>
        <taxon>Pseudomonadota</taxon>
        <taxon>Gammaproteobacteria</taxon>
        <taxon>Chromatiales</taxon>
        <taxon>Chromatiaceae</taxon>
        <taxon>Halochromatium</taxon>
    </lineage>
</organism>
<dbReference type="RefSeq" id="WP_200346904.1">
    <property type="nucleotide sequence ID" value="NZ_NRSJ01000026.1"/>
</dbReference>
<dbReference type="CDD" id="cd06170">
    <property type="entry name" value="LuxR_C_like"/>
    <property type="match status" value="1"/>
</dbReference>
<dbReference type="SUPFAM" id="SSF52172">
    <property type="entry name" value="CheY-like"/>
    <property type="match status" value="1"/>
</dbReference>
<dbReference type="InterPro" id="IPR016032">
    <property type="entry name" value="Sig_transdc_resp-reg_C-effctor"/>
</dbReference>
<dbReference type="SMART" id="SM00421">
    <property type="entry name" value="HTH_LUXR"/>
    <property type="match status" value="1"/>
</dbReference>
<sequence length="221" mass="24316">MNSEPVAYIVDDDPALRDALCMLLESVSIRARAFSNATDFLNSGGLQQGGPACLLVDVRLPGISGLILLERLQESGIRIPTIMITAYGDIPMAVRAMKLGAIDFLSKPLNPQAVLELVQRTLSDADARASLAEPGSGRDRRRDREQEVLLERYARLTPREREVFEGITAGNTNQMVAEQLGISVRTAEFHRASVMKKMRARNLADLTLTRTSIEDRISHSA</sequence>
<accession>A0AAJ0U5J5</accession>
<evidence type="ECO:0000259" key="6">
    <source>
        <dbReference type="PROSITE" id="PS50110"/>
    </source>
</evidence>
<proteinExistence type="predicted"/>
<dbReference type="Gene3D" id="3.40.50.2300">
    <property type="match status" value="1"/>
</dbReference>
<dbReference type="CDD" id="cd17537">
    <property type="entry name" value="REC_FixJ"/>
    <property type="match status" value="1"/>
</dbReference>
<dbReference type="PRINTS" id="PR00038">
    <property type="entry name" value="HTHLUXR"/>
</dbReference>